<evidence type="ECO:0000313" key="1">
    <source>
        <dbReference type="EMBL" id="XAF56220.1"/>
    </source>
</evidence>
<keyword evidence="2" id="KW-1185">Reference proteome</keyword>
<evidence type="ECO:0000313" key="2">
    <source>
        <dbReference type="Proteomes" id="UP001445268"/>
    </source>
</evidence>
<reference evidence="1 2" key="1">
    <citation type="submission" date="2024-04" db="EMBL/GenBank/DDBJ databases">
        <title>Marinobacter sp. SBY-1.</title>
        <authorList>
            <person name="Pan C."/>
        </authorList>
    </citation>
    <scope>NUCLEOTIDE SEQUENCE [LARGE SCALE GENOMIC DNA]</scope>
    <source>
        <strain evidence="1 2">SBY-1</strain>
        <plasmid evidence="1 2">unnamed2</plasmid>
    </source>
</reference>
<dbReference type="RefSeq" id="WP_342632768.1">
    <property type="nucleotide sequence ID" value="NZ_CP152382.1"/>
</dbReference>
<protein>
    <recommendedName>
        <fullName evidence="3">DUF551 domain-containing protein</fullName>
    </recommendedName>
</protein>
<dbReference type="EMBL" id="CP152382">
    <property type="protein sequence ID" value="XAF56220.1"/>
    <property type="molecule type" value="Genomic_DNA"/>
</dbReference>
<name>A0ABZ3EAX2_9GAMM</name>
<accession>A0ABZ3EAX2</accession>
<sequence>MLSEDQFMETYNPVRLEREGEYMLSTWDDAIEAAEARGMNKNHVWAIVYGDEDDALYAAPGFHHVNVQGFIMTEKPWETGIEDAVWMEDDFEDEEELELDHSESD</sequence>
<gene>
    <name evidence="1" type="ORF">AAGT77_20075</name>
</gene>
<proteinExistence type="predicted"/>
<organism evidence="1 2">
    <name type="scientific">Marinobacter alkaliphilus</name>
    <dbReference type="NCBI Taxonomy" id="254719"/>
    <lineage>
        <taxon>Bacteria</taxon>
        <taxon>Pseudomonadati</taxon>
        <taxon>Pseudomonadota</taxon>
        <taxon>Gammaproteobacteria</taxon>
        <taxon>Pseudomonadales</taxon>
        <taxon>Marinobacteraceae</taxon>
        <taxon>Marinobacter</taxon>
    </lineage>
</organism>
<dbReference type="Proteomes" id="UP001445268">
    <property type="component" value="Plasmid unnamed2"/>
</dbReference>
<geneLocation type="plasmid" evidence="1 2">
    <name>unnamed2</name>
</geneLocation>
<evidence type="ECO:0008006" key="3">
    <source>
        <dbReference type="Google" id="ProtNLM"/>
    </source>
</evidence>
<keyword evidence="1" id="KW-0614">Plasmid</keyword>